<evidence type="ECO:0000313" key="2">
    <source>
        <dbReference type="Proteomes" id="UP000250163"/>
    </source>
</evidence>
<reference evidence="2" key="1">
    <citation type="submission" date="2018-05" db="EMBL/GenBank/DDBJ databases">
        <authorList>
            <person name="Cea G.-C."/>
            <person name="William W."/>
        </authorList>
    </citation>
    <scope>NUCLEOTIDE SEQUENCE [LARGE SCALE GENOMIC DNA]</scope>
    <source>
        <strain evidence="2">DB21MT 5</strain>
    </source>
</reference>
<sequence length="75" mass="8408">MYVLYAAVYDENSAAEIPAAKDNVAVMFCNRVDPTVDTVFETMFDPSIAICLLIKFLSLEISCSKQIIVTYYTLN</sequence>
<protein>
    <submittedName>
        <fullName evidence="1">Uncharacterized protein</fullName>
    </submittedName>
</protein>
<dbReference type="EMBL" id="LS483250">
    <property type="protein sequence ID" value="SQD79903.1"/>
    <property type="molecule type" value="Genomic_DNA"/>
</dbReference>
<evidence type="ECO:0000313" key="1">
    <source>
        <dbReference type="EMBL" id="SQD79903.1"/>
    </source>
</evidence>
<dbReference type="KEGG" id="mya:MORIYA_3448"/>
<proteinExistence type="predicted"/>
<dbReference type="AlphaFoldDB" id="A0A330LT25"/>
<name>A0A330LT25_9GAMM</name>
<dbReference type="Proteomes" id="UP000250163">
    <property type="component" value="Chromosome MORIYA"/>
</dbReference>
<gene>
    <name evidence="1" type="ORF">MORIYA_3448</name>
</gene>
<keyword evidence="2" id="KW-1185">Reference proteome</keyword>
<accession>A0A330LT25</accession>
<organism evidence="1 2">
    <name type="scientific">Moritella yayanosii</name>
    <dbReference type="NCBI Taxonomy" id="69539"/>
    <lineage>
        <taxon>Bacteria</taxon>
        <taxon>Pseudomonadati</taxon>
        <taxon>Pseudomonadota</taxon>
        <taxon>Gammaproteobacteria</taxon>
        <taxon>Alteromonadales</taxon>
        <taxon>Moritellaceae</taxon>
        <taxon>Moritella</taxon>
    </lineage>
</organism>